<protein>
    <submittedName>
        <fullName evidence="2">Uncharacterized protein</fullName>
    </submittedName>
</protein>
<accession>A0ABW9YUR5</accession>
<dbReference type="Proteomes" id="UP000818323">
    <property type="component" value="Unassembled WGS sequence"/>
</dbReference>
<dbReference type="EMBL" id="JAAAXJ010000003">
    <property type="protein sequence ID" value="NBJ24128.1"/>
    <property type="molecule type" value="Genomic_DNA"/>
</dbReference>
<organism evidence="2 3">
    <name type="scientific">Microvirga arsenatis</name>
    <dbReference type="NCBI Taxonomy" id="2692265"/>
    <lineage>
        <taxon>Bacteria</taxon>
        <taxon>Pseudomonadati</taxon>
        <taxon>Pseudomonadota</taxon>
        <taxon>Alphaproteobacteria</taxon>
        <taxon>Hyphomicrobiales</taxon>
        <taxon>Methylobacteriaceae</taxon>
        <taxon>Microvirga</taxon>
    </lineage>
</organism>
<proteinExistence type="predicted"/>
<name>A0ABW9YUR5_9HYPH</name>
<evidence type="ECO:0000313" key="3">
    <source>
        <dbReference type="Proteomes" id="UP000818323"/>
    </source>
</evidence>
<keyword evidence="3" id="KW-1185">Reference proteome</keyword>
<evidence type="ECO:0000256" key="1">
    <source>
        <dbReference type="SAM" id="SignalP"/>
    </source>
</evidence>
<dbReference type="RefSeq" id="WP_161726014.1">
    <property type="nucleotide sequence ID" value="NZ_JAAAXI010000027.1"/>
</dbReference>
<keyword evidence="1" id="KW-0732">Signal</keyword>
<evidence type="ECO:0000313" key="2">
    <source>
        <dbReference type="EMBL" id="NBJ24128.1"/>
    </source>
</evidence>
<feature type="chain" id="PRO_5046993248" evidence="1">
    <location>
        <begin position="21"/>
        <end position="125"/>
    </location>
</feature>
<comment type="caution">
    <text evidence="2">The sequence shown here is derived from an EMBL/GenBank/DDBJ whole genome shotgun (WGS) entry which is preliminary data.</text>
</comment>
<sequence>MNRSALLCISSLLFALPASSQSEIQRYKSEAEQIEAKEKRDRDLIEHVAYAAFLIELCADDFDFSQKGRFIVENDVSRSKWINRYIELDSQPNKPNKPRACYELLTKYGPEGSVARGWVEKKGTP</sequence>
<gene>
    <name evidence="2" type="ORF">GR303_07130</name>
</gene>
<reference evidence="2 3" key="1">
    <citation type="submission" date="2020-01" db="EMBL/GenBank/DDBJ databases">
        <title>Microvirga sp. nov., an arsenate reduction bacterium isolated from Tibet hotspring sediments.</title>
        <authorList>
            <person name="Yuan C.-G."/>
        </authorList>
    </citation>
    <scope>NUCLEOTIDE SEQUENCE [LARGE SCALE GENOMIC DNA]</scope>
    <source>
        <strain evidence="2 3">SYSU G3D203</strain>
    </source>
</reference>
<feature type="signal peptide" evidence="1">
    <location>
        <begin position="1"/>
        <end position="20"/>
    </location>
</feature>